<organism evidence="2 3">
    <name type="scientific">Triparma columacea</name>
    <dbReference type="NCBI Taxonomy" id="722753"/>
    <lineage>
        <taxon>Eukaryota</taxon>
        <taxon>Sar</taxon>
        <taxon>Stramenopiles</taxon>
        <taxon>Ochrophyta</taxon>
        <taxon>Bolidophyceae</taxon>
        <taxon>Parmales</taxon>
        <taxon>Triparmaceae</taxon>
        <taxon>Triparma</taxon>
    </lineage>
</organism>
<dbReference type="Proteomes" id="UP001165065">
    <property type="component" value="Unassembled WGS sequence"/>
</dbReference>
<reference evidence="3" key="1">
    <citation type="journal article" date="2023" name="Commun. Biol.">
        <title>Genome analysis of Parmales, the sister group of diatoms, reveals the evolutionary specialization of diatoms from phago-mixotrophs to photoautotrophs.</title>
        <authorList>
            <person name="Ban H."/>
            <person name="Sato S."/>
            <person name="Yoshikawa S."/>
            <person name="Yamada K."/>
            <person name="Nakamura Y."/>
            <person name="Ichinomiya M."/>
            <person name="Sato N."/>
            <person name="Blanc-Mathieu R."/>
            <person name="Endo H."/>
            <person name="Kuwata A."/>
            <person name="Ogata H."/>
        </authorList>
    </citation>
    <scope>NUCLEOTIDE SEQUENCE [LARGE SCALE GENOMIC DNA]</scope>
</reference>
<feature type="compositionally biased region" description="Polar residues" evidence="1">
    <location>
        <begin position="1"/>
        <end position="16"/>
    </location>
</feature>
<gene>
    <name evidence="2" type="ORF">TrCOL_g7199</name>
</gene>
<feature type="region of interest" description="Disordered" evidence="1">
    <location>
        <begin position="1"/>
        <end position="123"/>
    </location>
</feature>
<dbReference type="OrthoDB" id="10384184at2759"/>
<accession>A0A9W7FXC2</accession>
<evidence type="ECO:0000256" key="1">
    <source>
        <dbReference type="SAM" id="MobiDB-lite"/>
    </source>
</evidence>
<evidence type="ECO:0000313" key="3">
    <source>
        <dbReference type="Proteomes" id="UP001165065"/>
    </source>
</evidence>
<keyword evidence="3" id="KW-1185">Reference proteome</keyword>
<evidence type="ECO:0000313" key="2">
    <source>
        <dbReference type="EMBL" id="GMI21769.1"/>
    </source>
</evidence>
<protein>
    <submittedName>
        <fullName evidence="2">Uncharacterized protein</fullName>
    </submittedName>
</protein>
<sequence length="376" mass="38971">MSNQNDVSASPLSTGAENELGSDDEEEMVISAADLLGLSDTQASTAPVEEGVSAIDPTATSAPNLGASASEPVLPSAEASSSQGVMFTQDTNSEGGADKSSISKKRHERRSLGKRSLTLGGRQKSEKLSIHQLISHLERNFGNIVMLVSKSLDTLSDVFGKNKAKAGEDKAIKLAQQLTFHLSEVNIVITKVTNMCDGKTKVSTAGMIPDTVDEALSSAKHTLSVLLPKFKKMLNATKVEGAIDKIEDGLLEQIDEAMSDAAEQMDNLGNWLKDSGFGAAAGAVMLAMRWKSKAFGKKGGRHFGSIRIAPGGTANSPSGSFAANKLGESNADNDVVAAALATAKEEATAEAANFAAEAATAAAAMPAVTEEAVTTS</sequence>
<feature type="compositionally biased region" description="Basic residues" evidence="1">
    <location>
        <begin position="102"/>
        <end position="113"/>
    </location>
</feature>
<dbReference type="AlphaFoldDB" id="A0A9W7FXC2"/>
<dbReference type="EMBL" id="BRYA01000535">
    <property type="protein sequence ID" value="GMI21769.1"/>
    <property type="molecule type" value="Genomic_DNA"/>
</dbReference>
<name>A0A9W7FXC2_9STRA</name>
<comment type="caution">
    <text evidence="2">The sequence shown here is derived from an EMBL/GenBank/DDBJ whole genome shotgun (WGS) entry which is preliminary data.</text>
</comment>
<feature type="compositionally biased region" description="Polar residues" evidence="1">
    <location>
        <begin position="78"/>
        <end position="94"/>
    </location>
</feature>
<proteinExistence type="predicted"/>